<dbReference type="InterPro" id="IPR004522">
    <property type="entry name" value="Asn-tRNA-ligase"/>
</dbReference>
<dbReference type="RefSeq" id="WP_290362565.1">
    <property type="nucleotide sequence ID" value="NZ_JAUFQU010000001.1"/>
</dbReference>
<dbReference type="EMBL" id="JAUFQU010000058">
    <property type="protein sequence ID" value="MDN3709778.1"/>
    <property type="molecule type" value="Genomic_DNA"/>
</dbReference>
<accession>A0ABT8D0K0</accession>
<evidence type="ECO:0000256" key="4">
    <source>
        <dbReference type="ARBA" id="ARBA00022840"/>
    </source>
</evidence>
<dbReference type="PANTHER" id="PTHR22594">
    <property type="entry name" value="ASPARTYL/LYSYL-TRNA SYNTHETASE"/>
    <property type="match status" value="1"/>
</dbReference>
<dbReference type="CDD" id="cd00776">
    <property type="entry name" value="AsxRS_core"/>
    <property type="match status" value="1"/>
</dbReference>
<dbReference type="InterPro" id="IPR012340">
    <property type="entry name" value="NA-bd_OB-fold"/>
</dbReference>
<evidence type="ECO:0000256" key="1">
    <source>
        <dbReference type="ARBA" id="ARBA00008226"/>
    </source>
</evidence>
<dbReference type="PRINTS" id="PR01042">
    <property type="entry name" value="TRNASYNTHASP"/>
</dbReference>
<dbReference type="SUPFAM" id="SSF55681">
    <property type="entry name" value="Class II aaRS and biotin synthetases"/>
    <property type="match status" value="1"/>
</dbReference>
<evidence type="ECO:0000256" key="5">
    <source>
        <dbReference type="ARBA" id="ARBA00022917"/>
    </source>
</evidence>
<proteinExistence type="inferred from homology"/>
<comment type="subunit">
    <text evidence="7">Homodimer.</text>
</comment>
<name>A0ABT8D0K0_9FLAO</name>
<dbReference type="EMBL" id="JAUFQU010000059">
    <property type="protein sequence ID" value="MDN3709801.1"/>
    <property type="molecule type" value="Genomic_DNA"/>
</dbReference>
<dbReference type="PANTHER" id="PTHR22594:SF34">
    <property type="entry name" value="ASPARAGINE--TRNA LIGASE, MITOCHONDRIAL-RELATED"/>
    <property type="match status" value="1"/>
</dbReference>
<evidence type="ECO:0000313" key="11">
    <source>
        <dbReference type="EMBL" id="MDN3709778.1"/>
    </source>
</evidence>
<dbReference type="InterPro" id="IPR006195">
    <property type="entry name" value="aa-tRNA-synth_II"/>
</dbReference>
<evidence type="ECO:0000256" key="8">
    <source>
        <dbReference type="SAM" id="Coils"/>
    </source>
</evidence>
<evidence type="ECO:0000256" key="6">
    <source>
        <dbReference type="ARBA" id="ARBA00023146"/>
    </source>
</evidence>
<feature type="coiled-coil region" evidence="8">
    <location>
        <begin position="272"/>
        <end position="299"/>
    </location>
</feature>
<dbReference type="PROSITE" id="PS50862">
    <property type="entry name" value="AA_TRNA_LIGASE_II"/>
    <property type="match status" value="1"/>
</dbReference>
<reference evidence="12" key="1">
    <citation type="journal article" date="2014" name="Int. J. Syst. Evol. Microbiol.">
        <title>Complete genome of a new Firmicutes species belonging to the dominant human colonic microbiota ('Ruminococcus bicirculans') reveals two chromosomes and a selective capacity to utilize plant glucans.</title>
        <authorList>
            <consortium name="NISC Comparative Sequencing Program"/>
            <person name="Wegmann U."/>
            <person name="Louis P."/>
            <person name="Goesmann A."/>
            <person name="Henrissat B."/>
            <person name="Duncan S.H."/>
            <person name="Flint H.J."/>
        </authorList>
    </citation>
    <scope>NUCLEOTIDE SEQUENCE</scope>
    <source>
        <strain evidence="12">CECT 7184</strain>
    </source>
</reference>
<keyword evidence="13" id="KW-1185">Reference proteome</keyword>
<comment type="similarity">
    <text evidence="1 7">Belongs to the class-II aminoacyl-tRNA synthetase family.</text>
</comment>
<evidence type="ECO:0000313" key="12">
    <source>
        <dbReference type="EMBL" id="MDN3709801.1"/>
    </source>
</evidence>
<evidence type="ECO:0000256" key="3">
    <source>
        <dbReference type="ARBA" id="ARBA00022741"/>
    </source>
</evidence>
<dbReference type="InterPro" id="IPR004365">
    <property type="entry name" value="NA-bd_OB_tRNA"/>
</dbReference>
<comment type="caution">
    <text evidence="12">The sequence shown here is derived from an EMBL/GenBank/DDBJ whole genome shotgun (WGS) entry which is preliminary data.</text>
</comment>
<dbReference type="Pfam" id="PF00152">
    <property type="entry name" value="tRNA-synt_2"/>
    <property type="match status" value="1"/>
</dbReference>
<reference evidence="13" key="2">
    <citation type="journal article" date="2019" name="Int. J. Syst. Evol. Microbiol.">
        <title>The Global Catalogue of Microorganisms (GCM) 10K type strain sequencing project: providing services to taxonomists for standard genome sequencing and annotation.</title>
        <authorList>
            <consortium name="The Broad Institute Genomics Platform"/>
            <consortium name="The Broad Institute Genome Sequencing Center for Infectious Disease"/>
            <person name="Wu L."/>
            <person name="Ma J."/>
        </authorList>
    </citation>
    <scope>NUCLEOTIDE SEQUENCE [LARGE SCALE GENOMIC DNA]</scope>
    <source>
        <strain evidence="13">CECT 7184</strain>
    </source>
</reference>
<keyword evidence="5 7" id="KW-0648">Protein biosynthesis</keyword>
<dbReference type="NCBIfam" id="TIGR00457">
    <property type="entry name" value="asnS"/>
    <property type="match status" value="1"/>
</dbReference>
<dbReference type="EC" id="6.1.1.22" evidence="7"/>
<dbReference type="CDD" id="cd04318">
    <property type="entry name" value="EcAsnRS_like_N"/>
    <property type="match status" value="1"/>
</dbReference>
<dbReference type="Gene3D" id="2.40.50.140">
    <property type="entry name" value="Nucleic acid-binding proteins"/>
    <property type="match status" value="1"/>
</dbReference>
<dbReference type="InterPro" id="IPR002312">
    <property type="entry name" value="Asp/Asn-tRNA-synth_IIb"/>
</dbReference>
<evidence type="ECO:0000256" key="2">
    <source>
        <dbReference type="ARBA" id="ARBA00022598"/>
    </source>
</evidence>
<evidence type="ECO:0000256" key="7">
    <source>
        <dbReference type="HAMAP-Rule" id="MF_00534"/>
    </source>
</evidence>
<evidence type="ECO:0000259" key="9">
    <source>
        <dbReference type="PROSITE" id="PS50862"/>
    </source>
</evidence>
<dbReference type="Gene3D" id="3.30.930.10">
    <property type="entry name" value="Bira Bifunctional Protein, Domain 2"/>
    <property type="match status" value="1"/>
</dbReference>
<dbReference type="Proteomes" id="UP001242368">
    <property type="component" value="Unassembled WGS sequence"/>
</dbReference>
<evidence type="ECO:0000313" key="13">
    <source>
        <dbReference type="Proteomes" id="UP001242368"/>
    </source>
</evidence>
<dbReference type="InterPro" id="IPR004364">
    <property type="entry name" value="Aa-tRNA-synt_II"/>
</dbReference>
<dbReference type="HAMAP" id="MF_00534">
    <property type="entry name" value="Asn_tRNA_synth"/>
    <property type="match status" value="1"/>
</dbReference>
<reference evidence="12" key="3">
    <citation type="submission" date="2023-06" db="EMBL/GenBank/DDBJ databases">
        <authorList>
            <person name="Lucena T."/>
            <person name="Sun Q."/>
        </authorList>
    </citation>
    <scope>NUCLEOTIDE SEQUENCE</scope>
    <source>
        <strain evidence="12">CECT 7184</strain>
    </source>
</reference>
<keyword evidence="2 7" id="KW-0436">Ligase</keyword>
<gene>
    <name evidence="7 12" type="primary">asnS</name>
    <name evidence="10" type="ORF">QW060_05045</name>
    <name evidence="11" type="ORF">QW060_22810</name>
    <name evidence="12" type="ORF">QW060_22940</name>
</gene>
<dbReference type="InterPro" id="IPR045864">
    <property type="entry name" value="aa-tRNA-synth_II/BPL/LPL"/>
</dbReference>
<feature type="domain" description="Aminoacyl-transfer RNA synthetases class-II family profile" evidence="9">
    <location>
        <begin position="131"/>
        <end position="468"/>
    </location>
</feature>
<sequence length="478" mass="54581">MRHTKVIDLLNGSSLLQEITAKGWVKTFRNNQFIALNDGSTIHNIQCVVDFENFPAELLKKVTTGAAIAVKGTLIESQGAGQKFEIQVKSLEILGESDPEKFPIQPKKHSLEFLRENAHLRVRTNVFGAIMRVRSVLSYAVHKYFQESGFVYVNTPIITGSDAEGAGEMFQVTSLSLDGNAPKNEDGTINYKEDFFGKHTNLTVSGQLEAETYAMALGQVYTFGPTFRAENSNTSRHLAEFWMIEPEVAFNDLDANMDLAEDFIKSIIRHVMEKCEDDLKFLEQRLKDEEKSKPQAERSEMSLIEKLQFVLENNFKRVSYTEAIDILKASKPNKNKKFQYIIEEWGADLQSEHERFLVEKHFKCPVILFDYPANIKAFYMRLNEDGKTVRAMDILFPGIGEIVGGSQREERYDVLVEKMKALDISEEELWWYLDTRRFGSAVHSGFGLGFERMVLFVTGMTNIRDVIPFPRTPQNAEF</sequence>
<keyword evidence="7" id="KW-0963">Cytoplasm</keyword>
<keyword evidence="4 7" id="KW-0067">ATP-binding</keyword>
<comment type="catalytic activity">
    <reaction evidence="7">
        <text>tRNA(Asn) + L-asparagine + ATP = L-asparaginyl-tRNA(Asn) + AMP + diphosphate + H(+)</text>
        <dbReference type="Rhea" id="RHEA:11180"/>
        <dbReference type="Rhea" id="RHEA-COMP:9659"/>
        <dbReference type="Rhea" id="RHEA-COMP:9674"/>
        <dbReference type="ChEBI" id="CHEBI:15378"/>
        <dbReference type="ChEBI" id="CHEBI:30616"/>
        <dbReference type="ChEBI" id="CHEBI:33019"/>
        <dbReference type="ChEBI" id="CHEBI:58048"/>
        <dbReference type="ChEBI" id="CHEBI:78442"/>
        <dbReference type="ChEBI" id="CHEBI:78515"/>
        <dbReference type="ChEBI" id="CHEBI:456215"/>
        <dbReference type="EC" id="6.1.1.22"/>
    </reaction>
</comment>
<keyword evidence="3 7" id="KW-0547">Nucleotide-binding</keyword>
<evidence type="ECO:0000313" key="10">
    <source>
        <dbReference type="EMBL" id="MDN3706493.1"/>
    </source>
</evidence>
<keyword evidence="6 7" id="KW-0030">Aminoacyl-tRNA synthetase</keyword>
<protein>
    <recommendedName>
        <fullName evidence="7">Asparagine--tRNA ligase</fullName>
        <ecNumber evidence="7">6.1.1.22</ecNumber>
    </recommendedName>
    <alternativeName>
        <fullName evidence="7">Asparaginyl-tRNA synthetase</fullName>
        <shortName evidence="7">AsnRS</shortName>
    </alternativeName>
</protein>
<keyword evidence="8" id="KW-0175">Coiled coil</keyword>
<comment type="subcellular location">
    <subcellularLocation>
        <location evidence="7">Cytoplasm</location>
    </subcellularLocation>
</comment>
<dbReference type="GO" id="GO:0004816">
    <property type="term" value="F:asparagine-tRNA ligase activity"/>
    <property type="evidence" value="ECO:0007669"/>
    <property type="project" value="UniProtKB-EC"/>
</dbReference>
<organism evidence="12 13">
    <name type="scientific">Paenimyroides ceti</name>
    <dbReference type="NCBI Taxonomy" id="395087"/>
    <lineage>
        <taxon>Bacteria</taxon>
        <taxon>Pseudomonadati</taxon>
        <taxon>Bacteroidota</taxon>
        <taxon>Flavobacteriia</taxon>
        <taxon>Flavobacteriales</taxon>
        <taxon>Flavobacteriaceae</taxon>
        <taxon>Paenimyroides</taxon>
    </lineage>
</organism>
<dbReference type="SUPFAM" id="SSF50249">
    <property type="entry name" value="Nucleic acid-binding proteins"/>
    <property type="match status" value="1"/>
</dbReference>
<dbReference type="NCBIfam" id="NF003037">
    <property type="entry name" value="PRK03932.1"/>
    <property type="match status" value="1"/>
</dbReference>
<dbReference type="EMBL" id="JAUFQU010000001">
    <property type="protein sequence ID" value="MDN3706493.1"/>
    <property type="molecule type" value="Genomic_DNA"/>
</dbReference>
<dbReference type="Pfam" id="PF01336">
    <property type="entry name" value="tRNA_anti-codon"/>
    <property type="match status" value="1"/>
</dbReference>